<dbReference type="PIRSF" id="PIRSF002741">
    <property type="entry name" value="MppA"/>
    <property type="match status" value="1"/>
</dbReference>
<dbReference type="Gene3D" id="3.40.190.10">
    <property type="entry name" value="Periplasmic binding protein-like II"/>
    <property type="match status" value="1"/>
</dbReference>
<keyword evidence="4 5" id="KW-0732">Signal</keyword>
<evidence type="ECO:0000259" key="6">
    <source>
        <dbReference type="Pfam" id="PF00496"/>
    </source>
</evidence>
<evidence type="ECO:0000313" key="7">
    <source>
        <dbReference type="EMBL" id="GAA0910592.1"/>
    </source>
</evidence>
<dbReference type="Gene3D" id="3.90.76.10">
    <property type="entry name" value="Dipeptide-binding Protein, Domain 1"/>
    <property type="match status" value="1"/>
</dbReference>
<comment type="subcellular location">
    <subcellularLocation>
        <location evidence="1">Cell envelope</location>
    </subcellularLocation>
</comment>
<evidence type="ECO:0000256" key="4">
    <source>
        <dbReference type="ARBA" id="ARBA00022729"/>
    </source>
</evidence>
<feature type="signal peptide" evidence="5">
    <location>
        <begin position="1"/>
        <end position="20"/>
    </location>
</feature>
<reference evidence="7 8" key="1">
    <citation type="journal article" date="2019" name="Int. J. Syst. Evol. Microbiol.">
        <title>The Global Catalogue of Microorganisms (GCM) 10K type strain sequencing project: providing services to taxonomists for standard genome sequencing and annotation.</title>
        <authorList>
            <consortium name="The Broad Institute Genomics Platform"/>
            <consortium name="The Broad Institute Genome Sequencing Center for Infectious Disease"/>
            <person name="Wu L."/>
            <person name="Ma J."/>
        </authorList>
    </citation>
    <scope>NUCLEOTIDE SEQUENCE [LARGE SCALE GENOMIC DNA]</scope>
    <source>
        <strain evidence="7 8">JCM 10673</strain>
    </source>
</reference>
<accession>A0ABN1NJY4</accession>
<dbReference type="PANTHER" id="PTHR30290">
    <property type="entry name" value="PERIPLASMIC BINDING COMPONENT OF ABC TRANSPORTER"/>
    <property type="match status" value="1"/>
</dbReference>
<evidence type="ECO:0000256" key="3">
    <source>
        <dbReference type="ARBA" id="ARBA00022448"/>
    </source>
</evidence>
<comment type="caution">
    <text evidence="7">The sequence shown here is derived from an EMBL/GenBank/DDBJ whole genome shotgun (WGS) entry which is preliminary data.</text>
</comment>
<evidence type="ECO:0000256" key="2">
    <source>
        <dbReference type="ARBA" id="ARBA00005695"/>
    </source>
</evidence>
<protein>
    <submittedName>
        <fullName evidence="7">ABC transporter substrate-binding protein</fullName>
    </submittedName>
</protein>
<dbReference type="Gene3D" id="3.10.105.10">
    <property type="entry name" value="Dipeptide-binding Protein, Domain 3"/>
    <property type="match status" value="1"/>
</dbReference>
<dbReference type="CDD" id="cd08519">
    <property type="entry name" value="PBP2_NikA_DppA_OppA_like_20"/>
    <property type="match status" value="1"/>
</dbReference>
<dbReference type="InterPro" id="IPR030678">
    <property type="entry name" value="Peptide/Ni-bd"/>
</dbReference>
<dbReference type="Proteomes" id="UP001501005">
    <property type="component" value="Unassembled WGS sequence"/>
</dbReference>
<name>A0ABN1NJY4_9ACTN</name>
<dbReference type="PROSITE" id="PS51257">
    <property type="entry name" value="PROKAR_LIPOPROTEIN"/>
    <property type="match status" value="1"/>
</dbReference>
<evidence type="ECO:0000313" key="8">
    <source>
        <dbReference type="Proteomes" id="UP001501005"/>
    </source>
</evidence>
<dbReference type="InterPro" id="IPR000914">
    <property type="entry name" value="SBP_5_dom"/>
</dbReference>
<dbReference type="EMBL" id="BAAAHG010000012">
    <property type="protein sequence ID" value="GAA0910592.1"/>
    <property type="molecule type" value="Genomic_DNA"/>
</dbReference>
<dbReference type="SUPFAM" id="SSF53850">
    <property type="entry name" value="Periplasmic binding protein-like II"/>
    <property type="match status" value="1"/>
</dbReference>
<evidence type="ECO:0000256" key="5">
    <source>
        <dbReference type="SAM" id="SignalP"/>
    </source>
</evidence>
<organism evidence="7 8">
    <name type="scientific">Streptomyces thermoalcalitolerans</name>
    <dbReference type="NCBI Taxonomy" id="65605"/>
    <lineage>
        <taxon>Bacteria</taxon>
        <taxon>Bacillati</taxon>
        <taxon>Actinomycetota</taxon>
        <taxon>Actinomycetes</taxon>
        <taxon>Kitasatosporales</taxon>
        <taxon>Streptomycetaceae</taxon>
        <taxon>Streptomyces</taxon>
    </lineage>
</organism>
<dbReference type="RefSeq" id="WP_344049092.1">
    <property type="nucleotide sequence ID" value="NZ_BAAAHG010000012.1"/>
</dbReference>
<feature type="domain" description="Solute-binding protein family 5" evidence="6">
    <location>
        <begin position="84"/>
        <end position="449"/>
    </location>
</feature>
<keyword evidence="8" id="KW-1185">Reference proteome</keyword>
<evidence type="ECO:0000256" key="1">
    <source>
        <dbReference type="ARBA" id="ARBA00004196"/>
    </source>
</evidence>
<keyword evidence="3" id="KW-0813">Transport</keyword>
<proteinExistence type="inferred from homology"/>
<feature type="chain" id="PRO_5047479744" evidence="5">
    <location>
        <begin position="21"/>
        <end position="537"/>
    </location>
</feature>
<dbReference type="InterPro" id="IPR039424">
    <property type="entry name" value="SBP_5"/>
</dbReference>
<sequence>MNRKTLVLPAVVGLLAPVLAACGSSDSGSENGDAIVVGTTDRFTASKDAPAPVDPAYAYDVGTWNILRQTVQTLMIQPKGDGDPVPEAAEKCGFTDTGNERYACTLRKGLKFADGNPITAADVKFSIDRARAINADSGVAGLLSTIDTVETQGDREVIFHLNTSDATFPYKLSTPVAGIVNPKKYEKGELREGFELDGSGPYTMKAEVQNNEAVKLVFTKNPHYQGTLKLNNDKVELRTFHDAESMGKALNEGDIDVMTRTMSPEQIRELSGNSKDDIEVVETPGLEIRFLGFNTDAASVKNTAVREAMAQIINRTELVSEVYGNQAEPLYSIVPATITGHSNSFFNKYGDPNVDKARNLLSKAGVTTPVKLTLHYTTDHYGPATKKEFEVLRQQLNASGLFDVDIKGTPWATYRPAEQKGKYDVYGMGWFPDFPDADNYLAPFLDKGNTLGSPYANSEIRNNLIPQSRRQADRLSASSSLTRIQDIVADDVPVLPLWQGKQYVAARNTVTGTAYALNSSATLQLWELGRGTGGGNS</sequence>
<gene>
    <name evidence="7" type="ORF">GCM10009549_20670</name>
</gene>
<dbReference type="PANTHER" id="PTHR30290:SF10">
    <property type="entry name" value="PERIPLASMIC OLIGOPEPTIDE-BINDING PROTEIN-RELATED"/>
    <property type="match status" value="1"/>
</dbReference>
<dbReference type="Pfam" id="PF00496">
    <property type="entry name" value="SBP_bac_5"/>
    <property type="match status" value="1"/>
</dbReference>
<comment type="similarity">
    <text evidence="2">Belongs to the bacterial solute-binding protein 5 family.</text>
</comment>